<sequence>MSANPKLVAFPLILPWREEFWGLPLYFPDLIVGVLWHWPPGLPYQGRPLPSQIELSLKELKHYAPGELTQWQAFEEYTAGGEELDDILRALRGEPEEEKRGKGPWETEDIHSLAWQLELAEADQEAHLNGVDRGGQWLAEIFAPEPWEKEGTLPPIPGEPEILDAETARLRYLLWRREMKPHLESGAFPLLLGRTSRAIFASLRRKVGAAPKTMVRLSLPGCRSASHCQRIRGPSRIPPWQPHFQERLKSCLLAAHKRDDPGFTAQELRRWVEIDLLNLWPEEPTCFTELEIWEAAPEAEEGGEALLVWGSPGPPIVAG</sequence>
<comment type="caution">
    <text evidence="1">The sequence shown here is derived from an EMBL/GenBank/DDBJ whole genome shotgun (WGS) entry which is preliminary data.</text>
</comment>
<name>A0A7C5EMA6_9BACT</name>
<proteinExistence type="predicted"/>
<reference evidence="1" key="1">
    <citation type="journal article" date="2020" name="mSystems">
        <title>Genome- and Community-Level Interaction Insights into Carbon Utilization and Element Cycling Functions of Hydrothermarchaeota in Hydrothermal Sediment.</title>
        <authorList>
            <person name="Zhou Z."/>
            <person name="Liu Y."/>
            <person name="Xu W."/>
            <person name="Pan J."/>
            <person name="Luo Z.H."/>
            <person name="Li M."/>
        </authorList>
    </citation>
    <scope>NUCLEOTIDE SEQUENCE [LARGE SCALE GENOMIC DNA]</scope>
    <source>
        <strain evidence="1">SpSt-853</strain>
    </source>
</reference>
<dbReference type="EMBL" id="DTKJ01000046">
    <property type="protein sequence ID" value="HGZ11900.1"/>
    <property type="molecule type" value="Genomic_DNA"/>
</dbReference>
<gene>
    <name evidence="1" type="ORF">ENW48_06740</name>
</gene>
<accession>A0A7C5EMA6</accession>
<evidence type="ECO:0000313" key="1">
    <source>
        <dbReference type="EMBL" id="HGZ11900.1"/>
    </source>
</evidence>
<dbReference type="AlphaFoldDB" id="A0A7C5EMA6"/>
<organism evidence="1">
    <name type="scientific">Desulfobacca acetoxidans</name>
    <dbReference type="NCBI Taxonomy" id="60893"/>
    <lineage>
        <taxon>Bacteria</taxon>
        <taxon>Pseudomonadati</taxon>
        <taxon>Thermodesulfobacteriota</taxon>
        <taxon>Desulfobaccia</taxon>
        <taxon>Desulfobaccales</taxon>
        <taxon>Desulfobaccaceae</taxon>
        <taxon>Desulfobacca</taxon>
    </lineage>
</organism>
<protein>
    <submittedName>
        <fullName evidence="1">Uncharacterized protein</fullName>
    </submittedName>
</protein>